<dbReference type="AlphaFoldDB" id="A0A182MMN8"/>
<dbReference type="STRING" id="139723.A0A182MMN8"/>
<dbReference type="InterPro" id="IPR036179">
    <property type="entry name" value="Ig-like_dom_sf"/>
</dbReference>
<evidence type="ECO:0000313" key="3">
    <source>
        <dbReference type="Proteomes" id="UP000075883"/>
    </source>
</evidence>
<dbReference type="EnsemblMetazoa" id="ACUA021949-RA">
    <property type="protein sequence ID" value="ACUA021949-PA"/>
    <property type="gene ID" value="ACUA021949"/>
</dbReference>
<keyword evidence="3" id="KW-1185">Reference proteome</keyword>
<evidence type="ECO:0000259" key="1">
    <source>
        <dbReference type="PROSITE" id="PS50835"/>
    </source>
</evidence>
<name>A0A182MMN8_9DIPT</name>
<reference evidence="2" key="2">
    <citation type="submission" date="2020-05" db="UniProtKB">
        <authorList>
            <consortium name="EnsemblMetazoa"/>
        </authorList>
    </citation>
    <scope>IDENTIFICATION</scope>
    <source>
        <strain evidence="2">A-37</strain>
    </source>
</reference>
<dbReference type="InterPro" id="IPR013783">
    <property type="entry name" value="Ig-like_fold"/>
</dbReference>
<evidence type="ECO:0000313" key="2">
    <source>
        <dbReference type="EnsemblMetazoa" id="ACUA021949-PA"/>
    </source>
</evidence>
<protein>
    <recommendedName>
        <fullName evidence="1">Ig-like domain-containing protein</fullName>
    </recommendedName>
</protein>
<dbReference type="InterPro" id="IPR007110">
    <property type="entry name" value="Ig-like_dom"/>
</dbReference>
<dbReference type="SUPFAM" id="SSF48726">
    <property type="entry name" value="Immunoglobulin"/>
    <property type="match status" value="1"/>
</dbReference>
<proteinExistence type="predicted"/>
<sequence length="138" mass="15206">MAHGKAPHGVAWQHQKPYMETPGRSSHAGVVDQVVQHNSKSGVIMSSTALALQTVTRHQAGNYTCIASNVEGDGESNTVNLKVIHSFVFRSANEPTALPNTNKYLITLTSPQRGRNTKTKTLLIVRCLHRHLEKRITE</sequence>
<dbReference type="Proteomes" id="UP000075883">
    <property type="component" value="Unassembled WGS sequence"/>
</dbReference>
<reference evidence="3" key="1">
    <citation type="submission" date="2013-09" db="EMBL/GenBank/DDBJ databases">
        <title>The Genome Sequence of Anopheles culicifacies species A.</title>
        <authorList>
            <consortium name="The Broad Institute Genomics Platform"/>
            <person name="Neafsey D.E."/>
            <person name="Besansky N."/>
            <person name="Howell P."/>
            <person name="Walton C."/>
            <person name="Young S.K."/>
            <person name="Zeng Q."/>
            <person name="Gargeya S."/>
            <person name="Fitzgerald M."/>
            <person name="Haas B."/>
            <person name="Abouelleil A."/>
            <person name="Allen A.W."/>
            <person name="Alvarado L."/>
            <person name="Arachchi H.M."/>
            <person name="Berlin A.M."/>
            <person name="Chapman S.B."/>
            <person name="Gainer-Dewar J."/>
            <person name="Goldberg J."/>
            <person name="Griggs A."/>
            <person name="Gujja S."/>
            <person name="Hansen M."/>
            <person name="Howarth C."/>
            <person name="Imamovic A."/>
            <person name="Ireland A."/>
            <person name="Larimer J."/>
            <person name="McCowan C."/>
            <person name="Murphy C."/>
            <person name="Pearson M."/>
            <person name="Poon T.W."/>
            <person name="Priest M."/>
            <person name="Roberts A."/>
            <person name="Saif S."/>
            <person name="Shea T."/>
            <person name="Sisk P."/>
            <person name="Sykes S."/>
            <person name="Wortman J."/>
            <person name="Nusbaum C."/>
            <person name="Birren B."/>
        </authorList>
    </citation>
    <scope>NUCLEOTIDE SEQUENCE [LARGE SCALE GENOMIC DNA]</scope>
    <source>
        <strain evidence="3">A-37</strain>
    </source>
</reference>
<organism evidence="2 3">
    <name type="scientific">Anopheles culicifacies</name>
    <dbReference type="NCBI Taxonomy" id="139723"/>
    <lineage>
        <taxon>Eukaryota</taxon>
        <taxon>Metazoa</taxon>
        <taxon>Ecdysozoa</taxon>
        <taxon>Arthropoda</taxon>
        <taxon>Hexapoda</taxon>
        <taxon>Insecta</taxon>
        <taxon>Pterygota</taxon>
        <taxon>Neoptera</taxon>
        <taxon>Endopterygota</taxon>
        <taxon>Diptera</taxon>
        <taxon>Nematocera</taxon>
        <taxon>Culicoidea</taxon>
        <taxon>Culicidae</taxon>
        <taxon>Anophelinae</taxon>
        <taxon>Anopheles</taxon>
        <taxon>culicifacies species complex</taxon>
    </lineage>
</organism>
<dbReference type="PROSITE" id="PS50835">
    <property type="entry name" value="IG_LIKE"/>
    <property type="match status" value="1"/>
</dbReference>
<dbReference type="EMBL" id="AXCM01011179">
    <property type="status" value="NOT_ANNOTATED_CDS"/>
    <property type="molecule type" value="Genomic_DNA"/>
</dbReference>
<dbReference type="Gene3D" id="2.60.40.10">
    <property type="entry name" value="Immunoglobulins"/>
    <property type="match status" value="1"/>
</dbReference>
<dbReference type="PANTHER" id="PTHR23278">
    <property type="entry name" value="SIDESTEP PROTEIN"/>
    <property type="match status" value="1"/>
</dbReference>
<dbReference type="VEuPathDB" id="VectorBase:ACUA021949"/>
<dbReference type="PANTHER" id="PTHR23278:SF19">
    <property type="entry name" value="OBSCURIN"/>
    <property type="match status" value="1"/>
</dbReference>
<dbReference type="EMBL" id="AXCM01011180">
    <property type="status" value="NOT_ANNOTATED_CDS"/>
    <property type="molecule type" value="Genomic_DNA"/>
</dbReference>
<accession>A0A182MMN8</accession>
<feature type="domain" description="Ig-like" evidence="1">
    <location>
        <begin position="1"/>
        <end position="82"/>
    </location>
</feature>